<dbReference type="OMA" id="NIYLRFM"/>
<keyword evidence="1" id="KW-0732">Signal</keyword>
<reference evidence="3" key="1">
    <citation type="submission" date="2011-12" db="EMBL/GenBank/DDBJ databases">
        <authorList>
            <consortium name="The Broad Institute Genome Sequencing Platform"/>
            <person name="Russ C."/>
            <person name="Tyler B."/>
            <person name="Panabieres F."/>
            <person name="Shan W."/>
            <person name="Tripathy S."/>
            <person name="Grunwald N."/>
            <person name="Machado M."/>
            <person name="Young S.K."/>
            <person name="Zeng Q."/>
            <person name="Gargeya S."/>
            <person name="Fitzgerald M."/>
            <person name="Haas B."/>
            <person name="Abouelleil A."/>
            <person name="Alvarado L."/>
            <person name="Arachchi H.M."/>
            <person name="Berlin A."/>
            <person name="Chapman S.B."/>
            <person name="Gearin G."/>
            <person name="Goldberg J."/>
            <person name="Griggs A."/>
            <person name="Gujja S."/>
            <person name="Hansen M."/>
            <person name="Heiman D."/>
            <person name="Howarth C."/>
            <person name="Larimer J."/>
            <person name="Lui A."/>
            <person name="MacDonald P.J.P."/>
            <person name="McCowen C."/>
            <person name="Montmayeur A."/>
            <person name="Murphy C."/>
            <person name="Neiman D."/>
            <person name="Pearson M."/>
            <person name="Priest M."/>
            <person name="Roberts A."/>
            <person name="Saif S."/>
            <person name="Shea T."/>
            <person name="Sisk P."/>
            <person name="Stolte C."/>
            <person name="Sykes S."/>
            <person name="Wortman J."/>
            <person name="Nusbaum C."/>
            <person name="Birren B."/>
        </authorList>
    </citation>
    <scope>NUCLEOTIDE SEQUENCE [LARGE SCALE GENOMIC DNA]</scope>
    <source>
        <strain evidence="3">INRA-310</strain>
    </source>
</reference>
<dbReference type="EMBL" id="KI669624">
    <property type="protein sequence ID" value="ETN01580.1"/>
    <property type="molecule type" value="Genomic_DNA"/>
</dbReference>
<dbReference type="VEuPathDB" id="FungiDB:PPTG_17042"/>
<evidence type="ECO:0008006" key="4">
    <source>
        <dbReference type="Google" id="ProtNLM"/>
    </source>
</evidence>
<reference evidence="2 3" key="2">
    <citation type="submission" date="2013-11" db="EMBL/GenBank/DDBJ databases">
        <title>The Genome Sequence of Phytophthora parasitica INRA-310.</title>
        <authorList>
            <consortium name="The Broad Institute Genomics Platform"/>
            <person name="Russ C."/>
            <person name="Tyler B."/>
            <person name="Panabieres F."/>
            <person name="Shan W."/>
            <person name="Tripathy S."/>
            <person name="Grunwald N."/>
            <person name="Machado M."/>
            <person name="Johnson C.S."/>
            <person name="Arredondo F."/>
            <person name="Hong C."/>
            <person name="Coffey M."/>
            <person name="Young S.K."/>
            <person name="Zeng Q."/>
            <person name="Gargeya S."/>
            <person name="Fitzgerald M."/>
            <person name="Abouelleil A."/>
            <person name="Alvarado L."/>
            <person name="Chapman S.B."/>
            <person name="Gainer-Dewar J."/>
            <person name="Goldberg J."/>
            <person name="Griggs A."/>
            <person name="Gujja S."/>
            <person name="Hansen M."/>
            <person name="Howarth C."/>
            <person name="Imamovic A."/>
            <person name="Ireland A."/>
            <person name="Larimer J."/>
            <person name="McCowan C."/>
            <person name="Murphy C."/>
            <person name="Pearson M."/>
            <person name="Poon T.W."/>
            <person name="Priest M."/>
            <person name="Roberts A."/>
            <person name="Saif S."/>
            <person name="Shea T."/>
            <person name="Sykes S."/>
            <person name="Wortman J."/>
            <person name="Nusbaum C."/>
            <person name="Birren B."/>
        </authorList>
    </citation>
    <scope>NUCLEOTIDE SEQUENCE [LARGE SCALE GENOMIC DNA]</scope>
    <source>
        <strain evidence="2 3">INRA-310</strain>
    </source>
</reference>
<gene>
    <name evidence="2" type="ORF">PPTG_17042</name>
</gene>
<dbReference type="Proteomes" id="UP000018817">
    <property type="component" value="Unassembled WGS sequence"/>
</dbReference>
<proteinExistence type="predicted"/>
<evidence type="ECO:0000256" key="1">
    <source>
        <dbReference type="SAM" id="SignalP"/>
    </source>
</evidence>
<evidence type="ECO:0000313" key="3">
    <source>
        <dbReference type="Proteomes" id="UP000018817"/>
    </source>
</evidence>
<sequence>MSVYRSLLAMVLVLLANREALAGLHQSKASTESSTNAPSDYQDRTLLRTLQTENKSVSKISDAENRGLPFSVPTWVKNKYWSITGKTEDDVVKILGLYGLSRAAQKKHVNYKYLQEYRYMMEGKQLDEWVRRGDTMDSVWQRLGLVNIPVKVLESTKEFNIYLRFMKRFDKSIKSQYDEGTVKALWVYYMPLTEGQQMANIKVWKNARRSRSYVRAALGLDISDYNAAYFKLFLHLRNKKKK</sequence>
<evidence type="ECO:0000313" key="2">
    <source>
        <dbReference type="EMBL" id="ETN01580.1"/>
    </source>
</evidence>
<dbReference type="AlphaFoldDB" id="W2PNG7"/>
<organism evidence="2 3">
    <name type="scientific">Phytophthora nicotianae (strain INRA-310)</name>
    <name type="common">Phytophthora parasitica</name>
    <dbReference type="NCBI Taxonomy" id="761204"/>
    <lineage>
        <taxon>Eukaryota</taxon>
        <taxon>Sar</taxon>
        <taxon>Stramenopiles</taxon>
        <taxon>Oomycota</taxon>
        <taxon>Peronosporomycetes</taxon>
        <taxon>Peronosporales</taxon>
        <taxon>Peronosporaceae</taxon>
        <taxon>Phytophthora</taxon>
    </lineage>
</organism>
<feature type="signal peptide" evidence="1">
    <location>
        <begin position="1"/>
        <end position="22"/>
    </location>
</feature>
<feature type="chain" id="PRO_5004821750" description="RxLR effector protein" evidence="1">
    <location>
        <begin position="23"/>
        <end position="242"/>
    </location>
</feature>
<name>W2PNG7_PHYN3</name>
<dbReference type="GeneID" id="20186075"/>
<dbReference type="RefSeq" id="XP_008913126.1">
    <property type="nucleotide sequence ID" value="XM_008914878.1"/>
</dbReference>
<protein>
    <recommendedName>
        <fullName evidence="4">RxLR effector protein</fullName>
    </recommendedName>
</protein>
<accession>W2PNG7</accession>